<accession>A0A7K3W1M1</accession>
<dbReference type="InterPro" id="IPR025504">
    <property type="entry name" value="GLUCM_C"/>
</dbReference>
<gene>
    <name evidence="2" type="ORF">GCU56_10365</name>
</gene>
<keyword evidence="3" id="KW-1185">Reference proteome</keyword>
<dbReference type="Gene3D" id="3.90.1640.20">
    <property type="entry name" value="TON_0340"/>
    <property type="match status" value="1"/>
</dbReference>
<organism evidence="2 3">
    <name type="scientific">Geodermatophilus sabuli</name>
    <dbReference type="NCBI Taxonomy" id="1564158"/>
    <lineage>
        <taxon>Bacteria</taxon>
        <taxon>Bacillati</taxon>
        <taxon>Actinomycetota</taxon>
        <taxon>Actinomycetes</taxon>
        <taxon>Geodermatophilales</taxon>
        <taxon>Geodermatophilaceae</taxon>
        <taxon>Geodermatophilus</taxon>
    </lineage>
</organism>
<dbReference type="Pfam" id="PF14336">
    <property type="entry name" value="GLUCM-like_C"/>
    <property type="match status" value="1"/>
</dbReference>
<dbReference type="PANTHER" id="PTHR32022:SF10">
    <property type="entry name" value="D-GLUTAMATE CYCLASE, MITOCHONDRIAL"/>
    <property type="match status" value="1"/>
</dbReference>
<dbReference type="RefSeq" id="WP_163481628.1">
    <property type="nucleotide sequence ID" value="NZ_JAAGWF010000009.1"/>
</dbReference>
<name>A0A7K3W1M1_9ACTN</name>
<proteinExistence type="predicted"/>
<comment type="caution">
    <text evidence="2">The sequence shown here is derived from an EMBL/GenBank/DDBJ whole genome shotgun (WGS) entry which is preliminary data.</text>
</comment>
<reference evidence="2 3" key="1">
    <citation type="submission" date="2020-02" db="EMBL/GenBank/DDBJ databases">
        <title>Geodermatophilus sabuli CPCC 205279 I12A-02694.</title>
        <authorList>
            <person name="Jiang Z."/>
        </authorList>
    </citation>
    <scope>NUCLEOTIDE SEQUENCE [LARGE SCALE GENOMIC DNA]</scope>
    <source>
        <strain evidence="2 3">I12A-02694</strain>
    </source>
</reference>
<evidence type="ECO:0000313" key="3">
    <source>
        <dbReference type="Proteomes" id="UP000470246"/>
    </source>
</evidence>
<evidence type="ECO:0000313" key="2">
    <source>
        <dbReference type="EMBL" id="NEK58273.1"/>
    </source>
</evidence>
<dbReference type="EMBL" id="JAAGWF010000009">
    <property type="protein sequence ID" value="NEK58273.1"/>
    <property type="molecule type" value="Genomic_DNA"/>
</dbReference>
<dbReference type="Proteomes" id="UP000470246">
    <property type="component" value="Unassembled WGS sequence"/>
</dbReference>
<evidence type="ECO:0000259" key="1">
    <source>
        <dbReference type="Pfam" id="PF14336"/>
    </source>
</evidence>
<sequence length="295" mass="28409">MSSRLTAIERAVLRPGARDVAGLGAAVAGQLAELAGGLAAAGSAGSRVGLVTGVHIAWAPAPAAETDGPVGVAVLAAALAVLGAEPVVVTDDPCADVTAACLGVLGAGRLTVVPVGADDAAVAGRVADLGLSHLVAVERLGPNAEGRVMTMRAVDVTRTTAPLHAAFTLPGLVTGAVGDGGNEIGMGNVPAAVVAAAVQHGERIACRVPVGALVAAGTSNWGCYALVAALAVLVPDRGAALRALLDPAVDAAVLAAATGAGGIDGVTGLPGDSVDGVPVNAYADLLADLRARARA</sequence>
<dbReference type="AlphaFoldDB" id="A0A7K3W1M1"/>
<dbReference type="PANTHER" id="PTHR32022">
    <property type="entry name" value="D-GLUTAMATE CYCLASE, MITOCHONDRIAL"/>
    <property type="match status" value="1"/>
</dbReference>
<protein>
    <submittedName>
        <fullName evidence="2">DUF4392 domain-containing protein</fullName>
    </submittedName>
</protein>
<feature type="domain" description="D-glutamate cyclase-like C-terminal" evidence="1">
    <location>
        <begin position="37"/>
        <end position="290"/>
    </location>
</feature>